<evidence type="ECO:0000256" key="6">
    <source>
        <dbReference type="ARBA" id="ARBA00023170"/>
    </source>
</evidence>
<dbReference type="PANTHER" id="PTHR48063">
    <property type="entry name" value="LRR RECEPTOR-LIKE KINASE"/>
    <property type="match status" value="1"/>
</dbReference>
<keyword evidence="2" id="KW-0812">Transmembrane</keyword>
<evidence type="ECO:0000313" key="8">
    <source>
        <dbReference type="EMBL" id="KAK8563785.1"/>
    </source>
</evidence>
<evidence type="ECO:0000313" key="9">
    <source>
        <dbReference type="Proteomes" id="UP001472677"/>
    </source>
</evidence>
<comment type="caution">
    <text evidence="8">The sequence shown here is derived from an EMBL/GenBank/DDBJ whole genome shotgun (WGS) entry which is preliminary data.</text>
</comment>
<reference evidence="8 9" key="1">
    <citation type="journal article" date="2024" name="G3 (Bethesda)">
        <title>Genome assembly of Hibiscus sabdariffa L. provides insights into metabolisms of medicinal natural products.</title>
        <authorList>
            <person name="Kim T."/>
        </authorList>
    </citation>
    <scope>NUCLEOTIDE SEQUENCE [LARGE SCALE GENOMIC DNA]</scope>
    <source>
        <strain evidence="8">TK-2024</strain>
        <tissue evidence="8">Old leaves</tissue>
    </source>
</reference>
<dbReference type="Gene3D" id="3.80.10.10">
    <property type="entry name" value="Ribonuclease Inhibitor"/>
    <property type="match status" value="1"/>
</dbReference>
<keyword evidence="7" id="KW-0325">Glycoprotein</keyword>
<evidence type="ECO:0000256" key="7">
    <source>
        <dbReference type="ARBA" id="ARBA00023180"/>
    </source>
</evidence>
<dbReference type="EMBL" id="JBBPBM010000011">
    <property type="protein sequence ID" value="KAK8563785.1"/>
    <property type="molecule type" value="Genomic_DNA"/>
</dbReference>
<protein>
    <submittedName>
        <fullName evidence="8">Uncharacterized protein</fullName>
    </submittedName>
</protein>
<accession>A0ABR2EP47</accession>
<dbReference type="InterPro" id="IPR032675">
    <property type="entry name" value="LRR_dom_sf"/>
</dbReference>
<name>A0ABR2EP47_9ROSI</name>
<evidence type="ECO:0000256" key="4">
    <source>
        <dbReference type="ARBA" id="ARBA00022989"/>
    </source>
</evidence>
<dbReference type="InterPro" id="IPR001611">
    <property type="entry name" value="Leu-rich_rpt"/>
</dbReference>
<organism evidence="8 9">
    <name type="scientific">Hibiscus sabdariffa</name>
    <name type="common">roselle</name>
    <dbReference type="NCBI Taxonomy" id="183260"/>
    <lineage>
        <taxon>Eukaryota</taxon>
        <taxon>Viridiplantae</taxon>
        <taxon>Streptophyta</taxon>
        <taxon>Embryophyta</taxon>
        <taxon>Tracheophyta</taxon>
        <taxon>Spermatophyta</taxon>
        <taxon>Magnoliopsida</taxon>
        <taxon>eudicotyledons</taxon>
        <taxon>Gunneridae</taxon>
        <taxon>Pentapetalae</taxon>
        <taxon>rosids</taxon>
        <taxon>malvids</taxon>
        <taxon>Malvales</taxon>
        <taxon>Malvaceae</taxon>
        <taxon>Malvoideae</taxon>
        <taxon>Hibiscus</taxon>
    </lineage>
</organism>
<evidence type="ECO:0000256" key="2">
    <source>
        <dbReference type="ARBA" id="ARBA00022692"/>
    </source>
</evidence>
<evidence type="ECO:0000256" key="3">
    <source>
        <dbReference type="ARBA" id="ARBA00022729"/>
    </source>
</evidence>
<keyword evidence="4" id="KW-1133">Transmembrane helix</keyword>
<keyword evidence="3" id="KW-0732">Signal</keyword>
<proteinExistence type="predicted"/>
<keyword evidence="6" id="KW-0675">Receptor</keyword>
<gene>
    <name evidence="8" type="ORF">V6N12_035925</name>
</gene>
<keyword evidence="5" id="KW-0472">Membrane</keyword>
<dbReference type="InterPro" id="IPR046956">
    <property type="entry name" value="RLP23-like"/>
</dbReference>
<dbReference type="SUPFAM" id="SSF52058">
    <property type="entry name" value="L domain-like"/>
    <property type="match status" value="1"/>
</dbReference>
<evidence type="ECO:0000256" key="5">
    <source>
        <dbReference type="ARBA" id="ARBA00023136"/>
    </source>
</evidence>
<evidence type="ECO:0000256" key="1">
    <source>
        <dbReference type="ARBA" id="ARBA00004479"/>
    </source>
</evidence>
<dbReference type="Proteomes" id="UP001472677">
    <property type="component" value="Unassembled WGS sequence"/>
</dbReference>
<sequence>MTMFDYKVTKHLQISKTLQVQSHFSIGKLSSLQYLDVSDNHLDGNLPQNLENPINLEYVNIAYNLLEGVVSEDFFSNPMTLRVLKTSENKLKFEPNSNMIPPFEFQTIELSY</sequence>
<dbReference type="Pfam" id="PF00560">
    <property type="entry name" value="LRR_1"/>
    <property type="match status" value="1"/>
</dbReference>
<dbReference type="PANTHER" id="PTHR48063:SF48">
    <property type="entry name" value="LRR RECEPTOR-LIKE SERINE_THREONINE-PROTEIN KINASE FLS2"/>
    <property type="match status" value="1"/>
</dbReference>
<keyword evidence="9" id="KW-1185">Reference proteome</keyword>
<comment type="subcellular location">
    <subcellularLocation>
        <location evidence="1">Membrane</location>
        <topology evidence="1">Single-pass type I membrane protein</topology>
    </subcellularLocation>
</comment>